<dbReference type="PANTHER" id="PTHR43308">
    <property type="entry name" value="OUTER MEMBRANE PROTEIN ALPHA-RELATED"/>
    <property type="match status" value="1"/>
</dbReference>
<reference evidence="3" key="2">
    <citation type="journal article" date="2022" name="Microbiol. Resour. Announc.">
        <title>Metagenome Sequencing to Explore Phylogenomics of Terrestrial Cyanobacteria.</title>
        <authorList>
            <person name="Ward R.D."/>
            <person name="Stajich J.E."/>
            <person name="Johansen J.R."/>
            <person name="Huntemann M."/>
            <person name="Clum A."/>
            <person name="Foster B."/>
            <person name="Foster B."/>
            <person name="Roux S."/>
            <person name="Palaniappan K."/>
            <person name="Varghese N."/>
            <person name="Mukherjee S."/>
            <person name="Reddy T.B.K."/>
            <person name="Daum C."/>
            <person name="Copeland A."/>
            <person name="Chen I.A."/>
            <person name="Ivanova N.N."/>
            <person name="Kyrpides N.C."/>
            <person name="Shapiro N."/>
            <person name="Eloe-Fadrosh E.A."/>
            <person name="Pietrasiak N."/>
        </authorList>
    </citation>
    <scope>NUCLEOTIDE SEQUENCE</scope>
    <source>
        <strain evidence="3">CPER-KK1</strain>
    </source>
</reference>
<dbReference type="AlphaFoldDB" id="A0A951U7C6"/>
<comment type="caution">
    <text evidence="3">The sequence shown here is derived from an EMBL/GenBank/DDBJ whole genome shotgun (WGS) entry which is preliminary data.</text>
</comment>
<reference evidence="3" key="1">
    <citation type="submission" date="2021-05" db="EMBL/GenBank/DDBJ databases">
        <authorList>
            <person name="Pietrasiak N."/>
            <person name="Ward R."/>
            <person name="Stajich J.E."/>
            <person name="Kurbessoian T."/>
        </authorList>
    </citation>
    <scope>NUCLEOTIDE SEQUENCE</scope>
    <source>
        <strain evidence="3">CPER-KK1</strain>
    </source>
</reference>
<proteinExistence type="predicted"/>
<evidence type="ECO:0000256" key="1">
    <source>
        <dbReference type="SAM" id="SignalP"/>
    </source>
</evidence>
<organism evidence="3 4">
    <name type="scientific">Symplocastrum torsivum CPER-KK1</name>
    <dbReference type="NCBI Taxonomy" id="450513"/>
    <lineage>
        <taxon>Bacteria</taxon>
        <taxon>Bacillati</taxon>
        <taxon>Cyanobacteriota</taxon>
        <taxon>Cyanophyceae</taxon>
        <taxon>Oscillatoriophycideae</taxon>
        <taxon>Oscillatoriales</taxon>
        <taxon>Microcoleaceae</taxon>
        <taxon>Symplocastrum</taxon>
    </lineage>
</organism>
<dbReference type="InterPro" id="IPR051465">
    <property type="entry name" value="Cell_Envelope_Struct_Comp"/>
</dbReference>
<dbReference type="PANTHER" id="PTHR43308:SF5">
    <property type="entry name" value="S-LAYER PROTEIN _ PEPTIDOGLYCAN ENDO-BETA-N-ACETYLGLUCOSAMINIDASE"/>
    <property type="match status" value="1"/>
</dbReference>
<feature type="domain" description="SLH" evidence="2">
    <location>
        <begin position="160"/>
        <end position="224"/>
    </location>
</feature>
<feature type="signal peptide" evidence="1">
    <location>
        <begin position="1"/>
        <end position="35"/>
    </location>
</feature>
<evidence type="ECO:0000313" key="4">
    <source>
        <dbReference type="Proteomes" id="UP000753908"/>
    </source>
</evidence>
<feature type="chain" id="PRO_5037269101" evidence="1">
    <location>
        <begin position="36"/>
        <end position="257"/>
    </location>
</feature>
<accession>A0A951U7C6</accession>
<name>A0A951U7C6_9CYAN</name>
<dbReference type="PROSITE" id="PS51272">
    <property type="entry name" value="SLH"/>
    <property type="match status" value="3"/>
</dbReference>
<protein>
    <submittedName>
        <fullName evidence="3">S-layer homology domain-containing protein</fullName>
    </submittedName>
</protein>
<evidence type="ECO:0000313" key="3">
    <source>
        <dbReference type="EMBL" id="MBW4543028.1"/>
    </source>
</evidence>
<sequence length="257" mass="27827">MSIQAKFSSRFIRLMSLSLTVTTLVSLVGQIPAQAQITFSDVPSDYWAAQFIQALVERGVIRGFADGRFRPNDPITRAQFAVLVDQAFERPTVRSAVRFRDVPSSYWAASAIQTAYTEGFLSGYPGNVFNPAQPMPRAQVLVALASGLQFKPDGTNITVTGGLRDYKSIPLYAEDGVAAATFRSLTVNYPNIDFLNPNRAATRAEVAASIYQGLVATSSAPALESPYIYKPGQAGLRQISSPNKAQSSNVCNVNHLP</sequence>
<keyword evidence="1" id="KW-0732">Signal</keyword>
<dbReference type="InterPro" id="IPR001119">
    <property type="entry name" value="SLH_dom"/>
</dbReference>
<gene>
    <name evidence="3" type="ORF">KME25_01045</name>
</gene>
<feature type="domain" description="SLH" evidence="2">
    <location>
        <begin position="35"/>
        <end position="98"/>
    </location>
</feature>
<feature type="domain" description="SLH" evidence="2">
    <location>
        <begin position="99"/>
        <end position="158"/>
    </location>
</feature>
<evidence type="ECO:0000259" key="2">
    <source>
        <dbReference type="PROSITE" id="PS51272"/>
    </source>
</evidence>
<dbReference type="EMBL" id="JAHHIF010000001">
    <property type="protein sequence ID" value="MBW4543028.1"/>
    <property type="molecule type" value="Genomic_DNA"/>
</dbReference>
<dbReference type="Pfam" id="PF00395">
    <property type="entry name" value="SLH"/>
    <property type="match status" value="2"/>
</dbReference>
<dbReference type="Proteomes" id="UP000753908">
    <property type="component" value="Unassembled WGS sequence"/>
</dbReference>